<feature type="region of interest" description="Disordered" evidence="6">
    <location>
        <begin position="1"/>
        <end position="23"/>
    </location>
</feature>
<accession>A0ABN3JRH8</accession>
<dbReference type="Gene3D" id="1.10.8.870">
    <property type="entry name" value="Alpha-glycerophosphate oxidase, cap domain"/>
    <property type="match status" value="1"/>
</dbReference>
<evidence type="ECO:0000256" key="1">
    <source>
        <dbReference type="ARBA" id="ARBA00001974"/>
    </source>
</evidence>
<evidence type="ECO:0000313" key="10">
    <source>
        <dbReference type="Proteomes" id="UP001501638"/>
    </source>
</evidence>
<feature type="domain" description="Alpha-glycerophosphate oxidase C-terminal" evidence="8">
    <location>
        <begin position="424"/>
        <end position="535"/>
    </location>
</feature>
<dbReference type="Pfam" id="PF16901">
    <property type="entry name" value="DAO_C"/>
    <property type="match status" value="1"/>
</dbReference>
<evidence type="ECO:0000256" key="3">
    <source>
        <dbReference type="ARBA" id="ARBA00022630"/>
    </source>
</evidence>
<dbReference type="EMBL" id="BAAASZ010000017">
    <property type="protein sequence ID" value="GAA2438117.1"/>
    <property type="molecule type" value="Genomic_DNA"/>
</dbReference>
<organism evidence="9 10">
    <name type="scientific">Streptomyces macrosporus</name>
    <dbReference type="NCBI Taxonomy" id="44032"/>
    <lineage>
        <taxon>Bacteria</taxon>
        <taxon>Bacillati</taxon>
        <taxon>Actinomycetota</taxon>
        <taxon>Actinomycetes</taxon>
        <taxon>Kitasatosporales</taxon>
        <taxon>Streptomycetaceae</taxon>
        <taxon>Streptomyces</taxon>
    </lineage>
</organism>
<keyword evidence="10" id="KW-1185">Reference proteome</keyword>
<evidence type="ECO:0000256" key="6">
    <source>
        <dbReference type="SAM" id="MobiDB-lite"/>
    </source>
</evidence>
<feature type="domain" description="FAD dependent oxidoreductase" evidence="7">
    <location>
        <begin position="35"/>
        <end position="390"/>
    </location>
</feature>
<proteinExistence type="inferred from homology"/>
<sequence length="539" mass="57799">MNTLRGVPTLGTRPATGPNPGRDETREVLRNAVFDLLVVGGGILGTSVAWHAAQSGLRVAMVDAGDFAGATSSASSKLVHGGLRYLQTGAVKLVAENHHERRVLARDVAPHLVNPLTFHLPVYKGGPHGAAKLGAGVFAYSALSAFGDGVGRLISPAKAAADNPALRTENLKAVAVYGDHQMNDSRVAVMTVRAAVHCGAVVLNHAEVTGLRFTHGRVTGAEVRDRLDGTEFGIDARLVLNATGPWVDRLRRMEYAGAAPSVRLSKGAHLVLRRRTQWKAALATPVDKYRITFALPWEDHLLLGTTDEAYEGDPADVAVTDADIRQILDEAAFSVRDEHLSRDLMTYAFAGLRVLPGGPGGVESAKRETVVSEGRGGMLSVAGGKWTTYRHIGRTVLRKLAKLPGVSAAGITEDAVPVSELVRRVPLPGVANPDAVAHRLLVDREPGVPLDPPTARHLATHYGALAFDIARLVHEDPALGERVHPDAPEIWAQVVYARDHEWAVTADDVLRRRTTLTVRGLDTEEVRARVEELLAARPD</sequence>
<dbReference type="PRINTS" id="PR01001">
    <property type="entry name" value="FADG3PDH"/>
</dbReference>
<dbReference type="InterPro" id="IPR038299">
    <property type="entry name" value="DAO_C_sf"/>
</dbReference>
<dbReference type="PANTHER" id="PTHR11985:SF31">
    <property type="entry name" value="GLYCEROL-3-PHOSPHATE DEHYDROGENASE 2"/>
    <property type="match status" value="1"/>
</dbReference>
<evidence type="ECO:0000259" key="7">
    <source>
        <dbReference type="Pfam" id="PF01266"/>
    </source>
</evidence>
<dbReference type="Gene3D" id="3.50.50.60">
    <property type="entry name" value="FAD/NAD(P)-binding domain"/>
    <property type="match status" value="1"/>
</dbReference>
<evidence type="ECO:0000256" key="5">
    <source>
        <dbReference type="ARBA" id="ARBA00023002"/>
    </source>
</evidence>
<dbReference type="InterPro" id="IPR000447">
    <property type="entry name" value="G3P_DH_FAD-dep"/>
</dbReference>
<dbReference type="RefSeq" id="WP_344321990.1">
    <property type="nucleotide sequence ID" value="NZ_BAAASZ010000017.1"/>
</dbReference>
<dbReference type="InterPro" id="IPR031656">
    <property type="entry name" value="DAO_C"/>
</dbReference>
<dbReference type="Gene3D" id="3.30.9.10">
    <property type="entry name" value="D-Amino Acid Oxidase, subunit A, domain 2"/>
    <property type="match status" value="1"/>
</dbReference>
<dbReference type="SUPFAM" id="SSF51905">
    <property type="entry name" value="FAD/NAD(P)-binding domain"/>
    <property type="match status" value="1"/>
</dbReference>
<comment type="cofactor">
    <cofactor evidence="1">
        <name>FAD</name>
        <dbReference type="ChEBI" id="CHEBI:57692"/>
    </cofactor>
</comment>
<gene>
    <name evidence="9" type="ORF">GCM10010405_21820</name>
</gene>
<dbReference type="InterPro" id="IPR036188">
    <property type="entry name" value="FAD/NAD-bd_sf"/>
</dbReference>
<evidence type="ECO:0000256" key="2">
    <source>
        <dbReference type="ARBA" id="ARBA00007330"/>
    </source>
</evidence>
<dbReference type="PANTHER" id="PTHR11985">
    <property type="entry name" value="GLYCEROL-3-PHOSPHATE DEHYDROGENASE"/>
    <property type="match status" value="1"/>
</dbReference>
<reference evidence="9 10" key="1">
    <citation type="journal article" date="2019" name="Int. J. Syst. Evol. Microbiol.">
        <title>The Global Catalogue of Microorganisms (GCM) 10K type strain sequencing project: providing services to taxonomists for standard genome sequencing and annotation.</title>
        <authorList>
            <consortium name="The Broad Institute Genomics Platform"/>
            <consortium name="The Broad Institute Genome Sequencing Center for Infectious Disease"/>
            <person name="Wu L."/>
            <person name="Ma J."/>
        </authorList>
    </citation>
    <scope>NUCLEOTIDE SEQUENCE [LARGE SCALE GENOMIC DNA]</scope>
    <source>
        <strain evidence="9 10">JCM 6305</strain>
    </source>
</reference>
<evidence type="ECO:0000256" key="4">
    <source>
        <dbReference type="ARBA" id="ARBA00022827"/>
    </source>
</evidence>
<comment type="caution">
    <text evidence="9">The sequence shown here is derived from an EMBL/GenBank/DDBJ whole genome shotgun (WGS) entry which is preliminary data.</text>
</comment>
<evidence type="ECO:0000313" key="9">
    <source>
        <dbReference type="EMBL" id="GAA2438117.1"/>
    </source>
</evidence>
<keyword evidence="3" id="KW-0285">Flavoprotein</keyword>
<dbReference type="Proteomes" id="UP001501638">
    <property type="component" value="Unassembled WGS sequence"/>
</dbReference>
<keyword evidence="4" id="KW-0274">FAD</keyword>
<comment type="similarity">
    <text evidence="2">Belongs to the FAD-dependent glycerol-3-phosphate dehydrogenase family.</text>
</comment>
<name>A0ABN3JRH8_9ACTN</name>
<dbReference type="InterPro" id="IPR006076">
    <property type="entry name" value="FAD-dep_OxRdtase"/>
</dbReference>
<dbReference type="Pfam" id="PF01266">
    <property type="entry name" value="DAO"/>
    <property type="match status" value="1"/>
</dbReference>
<evidence type="ECO:0000259" key="8">
    <source>
        <dbReference type="Pfam" id="PF16901"/>
    </source>
</evidence>
<protein>
    <submittedName>
        <fullName evidence="9">Glycerol-3-phosphate dehydrogenase/oxidase</fullName>
    </submittedName>
</protein>
<keyword evidence="5" id="KW-0560">Oxidoreductase</keyword>